<keyword evidence="1" id="KW-1133">Transmembrane helix</keyword>
<accession>A0A8S1DVA1</accession>
<dbReference type="EMBL" id="CADEPI010000257">
    <property type="protein sequence ID" value="CAB3382091.1"/>
    <property type="molecule type" value="Genomic_DNA"/>
</dbReference>
<name>A0A8S1DVA1_9INSE</name>
<keyword evidence="1" id="KW-0812">Transmembrane</keyword>
<evidence type="ECO:0000313" key="3">
    <source>
        <dbReference type="Proteomes" id="UP000494165"/>
    </source>
</evidence>
<dbReference type="AlphaFoldDB" id="A0A8S1DVA1"/>
<gene>
    <name evidence="2" type="ORF">CLODIP_2_CD01041</name>
</gene>
<evidence type="ECO:0000313" key="2">
    <source>
        <dbReference type="EMBL" id="CAB3382091.1"/>
    </source>
</evidence>
<keyword evidence="3" id="KW-1185">Reference proteome</keyword>
<proteinExistence type="predicted"/>
<keyword evidence="1" id="KW-0472">Membrane</keyword>
<dbReference type="Proteomes" id="UP000494165">
    <property type="component" value="Unassembled WGS sequence"/>
</dbReference>
<evidence type="ECO:0000256" key="1">
    <source>
        <dbReference type="SAM" id="Phobius"/>
    </source>
</evidence>
<comment type="caution">
    <text evidence="2">The sequence shown here is derived from an EMBL/GenBank/DDBJ whole genome shotgun (WGS) entry which is preliminary data.</text>
</comment>
<feature type="transmembrane region" description="Helical" evidence="1">
    <location>
        <begin position="228"/>
        <end position="255"/>
    </location>
</feature>
<sequence length="257" mass="29235">MLKPALTHAHISHSYCFGAGARYVWFPLRRSKIFCIETIFRATQHIFTEKMSHIWVIILFLIALSSKTIAKSVQFASVDPFDEKCDSLAATNYNWNFQIPGNSSYLPSNYNRIESDVVKEEDAQWLNETWEATKSNASWGTLQPGITLFKGFALSSDSDYSWVLLMQEDGDVRSIRLPDTPLTELCSMAMNMADKCIVSLDSFDAMFKPIDQILAQEIRARAWDGYSLFLSFLIWMGIAIAICVIISIIGCIFCYHF</sequence>
<organism evidence="2 3">
    <name type="scientific">Cloeon dipterum</name>
    <dbReference type="NCBI Taxonomy" id="197152"/>
    <lineage>
        <taxon>Eukaryota</taxon>
        <taxon>Metazoa</taxon>
        <taxon>Ecdysozoa</taxon>
        <taxon>Arthropoda</taxon>
        <taxon>Hexapoda</taxon>
        <taxon>Insecta</taxon>
        <taxon>Pterygota</taxon>
        <taxon>Palaeoptera</taxon>
        <taxon>Ephemeroptera</taxon>
        <taxon>Pisciforma</taxon>
        <taxon>Baetidae</taxon>
        <taxon>Cloeon</taxon>
    </lineage>
</organism>
<reference evidence="2 3" key="1">
    <citation type="submission" date="2020-04" db="EMBL/GenBank/DDBJ databases">
        <authorList>
            <person name="Alioto T."/>
            <person name="Alioto T."/>
            <person name="Gomez Garrido J."/>
        </authorList>
    </citation>
    <scope>NUCLEOTIDE SEQUENCE [LARGE SCALE GENOMIC DNA]</scope>
</reference>
<protein>
    <submittedName>
        <fullName evidence="2">Uncharacterized protein</fullName>
    </submittedName>
</protein>